<dbReference type="Proteomes" id="UP001590951">
    <property type="component" value="Unassembled WGS sequence"/>
</dbReference>
<sequence>MLINSTRLRVLKLSRPDSDDFAYEQRLDCLSHMKTVVNDLASSVPFCLQRFKVTDTPNSSSHQNLITPNTNEDVKPYMAGLTIWPLTIASSLGDVDVKQKMWVGSDLARLGRKIMITSADY</sequence>
<reference evidence="1 2" key="1">
    <citation type="submission" date="2024-09" db="EMBL/GenBank/DDBJ databases">
        <title>Rethinking Asexuality: The Enigmatic Case of Functional Sexual Genes in Lepraria (Stereocaulaceae).</title>
        <authorList>
            <person name="Doellman M."/>
            <person name="Sun Y."/>
            <person name="Barcenas-Pena A."/>
            <person name="Lumbsch H.T."/>
            <person name="Grewe F."/>
        </authorList>
    </citation>
    <scope>NUCLEOTIDE SEQUENCE [LARGE SCALE GENOMIC DNA]</scope>
    <source>
        <strain evidence="1 2">Grewe 0041</strain>
    </source>
</reference>
<name>A0ABR4B1K4_9LECA</name>
<organism evidence="1 2">
    <name type="scientific">Lepraria finkii</name>
    <dbReference type="NCBI Taxonomy" id="1340010"/>
    <lineage>
        <taxon>Eukaryota</taxon>
        <taxon>Fungi</taxon>
        <taxon>Dikarya</taxon>
        <taxon>Ascomycota</taxon>
        <taxon>Pezizomycotina</taxon>
        <taxon>Lecanoromycetes</taxon>
        <taxon>OSLEUM clade</taxon>
        <taxon>Lecanoromycetidae</taxon>
        <taxon>Lecanorales</taxon>
        <taxon>Lecanorineae</taxon>
        <taxon>Stereocaulaceae</taxon>
        <taxon>Lepraria</taxon>
    </lineage>
</organism>
<evidence type="ECO:0000313" key="1">
    <source>
        <dbReference type="EMBL" id="KAL2051625.1"/>
    </source>
</evidence>
<accession>A0ABR4B1K4</accession>
<gene>
    <name evidence="1" type="ORF">ABVK25_008039</name>
</gene>
<protein>
    <submittedName>
        <fullName evidence="1">Uncharacterized protein</fullName>
    </submittedName>
</protein>
<evidence type="ECO:0000313" key="2">
    <source>
        <dbReference type="Proteomes" id="UP001590951"/>
    </source>
</evidence>
<dbReference type="EMBL" id="JBHFEH010000033">
    <property type="protein sequence ID" value="KAL2051625.1"/>
    <property type="molecule type" value="Genomic_DNA"/>
</dbReference>
<keyword evidence="2" id="KW-1185">Reference proteome</keyword>
<comment type="caution">
    <text evidence="1">The sequence shown here is derived from an EMBL/GenBank/DDBJ whole genome shotgun (WGS) entry which is preliminary data.</text>
</comment>
<proteinExistence type="predicted"/>